<accession>A0A0F9RX24</accession>
<gene>
    <name evidence="3" type="ORF">LCGC14_0843630</name>
</gene>
<protein>
    <recommendedName>
        <fullName evidence="2">CMP/dCMP-type deaminase domain-containing protein</fullName>
    </recommendedName>
</protein>
<dbReference type="EMBL" id="LAZR01002484">
    <property type="protein sequence ID" value="KKN29496.1"/>
    <property type="molecule type" value="Genomic_DNA"/>
</dbReference>
<dbReference type="PROSITE" id="PS51747">
    <property type="entry name" value="CYT_DCMP_DEAMINASES_2"/>
    <property type="match status" value="1"/>
</dbReference>
<evidence type="ECO:0000259" key="2">
    <source>
        <dbReference type="PROSITE" id="PS51747"/>
    </source>
</evidence>
<dbReference type="Gene3D" id="3.40.140.10">
    <property type="entry name" value="Cytidine Deaminase, domain 2"/>
    <property type="match status" value="1"/>
</dbReference>
<name>A0A0F9RX24_9ZZZZ</name>
<proteinExistence type="predicted"/>
<dbReference type="InterPro" id="IPR002125">
    <property type="entry name" value="CMP_dCMP_dom"/>
</dbReference>
<dbReference type="InterPro" id="IPR016193">
    <property type="entry name" value="Cytidine_deaminase-like"/>
</dbReference>
<keyword evidence="1" id="KW-0378">Hydrolase</keyword>
<dbReference type="PANTHER" id="PTHR11086:SF18">
    <property type="entry name" value="DEOXYCYTIDYLATE DEAMINASE"/>
    <property type="match status" value="1"/>
</dbReference>
<evidence type="ECO:0000313" key="3">
    <source>
        <dbReference type="EMBL" id="KKN29496.1"/>
    </source>
</evidence>
<dbReference type="GO" id="GO:0004132">
    <property type="term" value="F:dCMP deaminase activity"/>
    <property type="evidence" value="ECO:0007669"/>
    <property type="project" value="TreeGrafter"/>
</dbReference>
<evidence type="ECO:0000256" key="1">
    <source>
        <dbReference type="ARBA" id="ARBA00022801"/>
    </source>
</evidence>
<comment type="caution">
    <text evidence="3">The sequence shown here is derived from an EMBL/GenBank/DDBJ whole genome shotgun (WGS) entry which is preliminary data.</text>
</comment>
<dbReference type="AlphaFoldDB" id="A0A0F9RX24"/>
<reference evidence="3" key="1">
    <citation type="journal article" date="2015" name="Nature">
        <title>Complex archaea that bridge the gap between prokaryotes and eukaryotes.</title>
        <authorList>
            <person name="Spang A."/>
            <person name="Saw J.H."/>
            <person name="Jorgensen S.L."/>
            <person name="Zaremba-Niedzwiedzka K."/>
            <person name="Martijn J."/>
            <person name="Lind A.E."/>
            <person name="van Eijk R."/>
            <person name="Schleper C."/>
            <person name="Guy L."/>
            <person name="Ettema T.J."/>
        </authorList>
    </citation>
    <scope>NUCLEOTIDE SEQUENCE</scope>
</reference>
<organism evidence="3">
    <name type="scientific">marine sediment metagenome</name>
    <dbReference type="NCBI Taxonomy" id="412755"/>
    <lineage>
        <taxon>unclassified sequences</taxon>
        <taxon>metagenomes</taxon>
        <taxon>ecological metagenomes</taxon>
    </lineage>
</organism>
<dbReference type="InterPro" id="IPR015517">
    <property type="entry name" value="dCMP_deaminase-rel"/>
</dbReference>
<dbReference type="SUPFAM" id="SSF53927">
    <property type="entry name" value="Cytidine deaminase-like"/>
    <property type="match status" value="1"/>
</dbReference>
<dbReference type="GO" id="GO:0005737">
    <property type="term" value="C:cytoplasm"/>
    <property type="evidence" value="ECO:0007669"/>
    <property type="project" value="TreeGrafter"/>
</dbReference>
<feature type="domain" description="CMP/dCMP-type deaminase" evidence="2">
    <location>
        <begin position="3"/>
        <end position="122"/>
    </location>
</feature>
<dbReference type="Pfam" id="PF00383">
    <property type="entry name" value="dCMP_cyt_deam_1"/>
    <property type="match status" value="1"/>
</dbReference>
<sequence>MTKWDIRFLELASLVSSWSKDPSTQTGAVIVRSDKTVASMGFNGFPRQIEDTPELLNNREEKYKRVIHCELNAIINAREQLNGYTLYNWPGQSCSRCAVHVIQAGIIRVVSYWDKDSSFIQRWFEDMKLAEFLYVEAGVKVIYFTPEDISLGLTESHSFV</sequence>
<dbReference type="PANTHER" id="PTHR11086">
    <property type="entry name" value="DEOXYCYTIDYLATE DEAMINASE-RELATED"/>
    <property type="match status" value="1"/>
</dbReference>